<dbReference type="AlphaFoldDB" id="A0AA42XFQ9"/>
<dbReference type="GO" id="GO:0008641">
    <property type="term" value="F:ubiquitin-like modifier activating enzyme activity"/>
    <property type="evidence" value="ECO:0007669"/>
    <property type="project" value="InterPro"/>
</dbReference>
<dbReference type="Pfam" id="PF00899">
    <property type="entry name" value="ThiF"/>
    <property type="match status" value="1"/>
</dbReference>
<keyword evidence="2" id="KW-0808">Transferase</keyword>
<dbReference type="GO" id="GO:0061504">
    <property type="term" value="P:cyclic threonylcarbamoyladenosine biosynthetic process"/>
    <property type="evidence" value="ECO:0007669"/>
    <property type="project" value="TreeGrafter"/>
</dbReference>
<accession>A0AA42XFQ9</accession>
<evidence type="ECO:0000259" key="1">
    <source>
        <dbReference type="Pfam" id="PF00899"/>
    </source>
</evidence>
<sequence>MLNKFLKIQDTVDVYIKDLEQDEKVIVTFHKMTTRQRVEIITKKNVAEFLALLDGKKSVIEILNKLGEFSNEDAEKLITYLSNEHLLVDTTLDIDIDQRYDRQINYFDDMILDRRGAETQKLLASKNIVLLGCGAIGSTIAEILVRAGVHSLTLVDFKKITKSNIDLHLFATKENIGHPKVQALSEYLTKINHRISIKTFNEKLLPNTDLSKWIDNKVDLVINSCDEPYIGHTSLKVGRYLHHFKIPLYVAGGFDAHLMSSGELINPPFTPCIDCSQRTFTKALEGWKPTYSYINASDVIVEDTQLDSKNNYTVGGAGGLTMMSGFSANLSCIKILQFLCEDSSFDHTPIRYEYLPNHGVMTEFVLSRQEECNVCNK</sequence>
<keyword evidence="2" id="KW-0548">Nucleotidyltransferase</keyword>
<dbReference type="EMBL" id="JAOCLH010000020">
    <property type="protein sequence ID" value="MDH2172972.1"/>
    <property type="molecule type" value="Genomic_DNA"/>
</dbReference>
<dbReference type="InterPro" id="IPR035985">
    <property type="entry name" value="Ubiquitin-activating_enz"/>
</dbReference>
<comment type="caution">
    <text evidence="2">The sequence shown here is derived from an EMBL/GenBank/DDBJ whole genome shotgun (WGS) entry which is preliminary data.</text>
</comment>
<dbReference type="GO" id="GO:0016779">
    <property type="term" value="F:nucleotidyltransferase activity"/>
    <property type="evidence" value="ECO:0007669"/>
    <property type="project" value="UniProtKB-KW"/>
</dbReference>
<evidence type="ECO:0000313" key="2">
    <source>
        <dbReference type="EMBL" id="MDH2172972.1"/>
    </source>
</evidence>
<dbReference type="Proteomes" id="UP001162261">
    <property type="component" value="Unassembled WGS sequence"/>
</dbReference>
<proteinExistence type="predicted"/>
<dbReference type="GO" id="GO:0061503">
    <property type="term" value="F:tRNA threonylcarbamoyladenosine dehydratase"/>
    <property type="evidence" value="ECO:0007669"/>
    <property type="project" value="TreeGrafter"/>
</dbReference>
<evidence type="ECO:0000313" key="3">
    <source>
        <dbReference type="Proteomes" id="UP001162261"/>
    </source>
</evidence>
<feature type="domain" description="THIF-type NAD/FAD binding fold" evidence="1">
    <location>
        <begin position="111"/>
        <end position="373"/>
    </location>
</feature>
<dbReference type="PANTHER" id="PTHR43267:SF3">
    <property type="entry name" value="THIF PROTEIN"/>
    <property type="match status" value="1"/>
</dbReference>
<dbReference type="InterPro" id="IPR045886">
    <property type="entry name" value="ThiF/MoeB/HesA"/>
</dbReference>
<protein>
    <submittedName>
        <fullName evidence="2">ThiF family adenylyltransferase</fullName>
    </submittedName>
</protein>
<gene>
    <name evidence="2" type="ORF">N5J46_11160</name>
</gene>
<dbReference type="InterPro" id="IPR000594">
    <property type="entry name" value="ThiF_NAD_FAD-bd"/>
</dbReference>
<reference evidence="2" key="1">
    <citation type="submission" date="2022-09" db="EMBL/GenBank/DDBJ databases">
        <title>Intensive care unit water sources are persistently colonized with multi-drug resistant bacteria and are the site of extensive horizontal gene transfer of antibiotic resistance genes.</title>
        <authorList>
            <person name="Diorio-Toth L."/>
        </authorList>
    </citation>
    <scope>NUCLEOTIDE SEQUENCE</scope>
    <source>
        <strain evidence="2">GD03649</strain>
    </source>
</reference>
<organism evidence="2 3">
    <name type="scientific">Acinetobacter johnsonii</name>
    <dbReference type="NCBI Taxonomy" id="40214"/>
    <lineage>
        <taxon>Bacteria</taxon>
        <taxon>Pseudomonadati</taxon>
        <taxon>Pseudomonadota</taxon>
        <taxon>Gammaproteobacteria</taxon>
        <taxon>Moraxellales</taxon>
        <taxon>Moraxellaceae</taxon>
        <taxon>Acinetobacter</taxon>
    </lineage>
</organism>
<dbReference type="SUPFAM" id="SSF69572">
    <property type="entry name" value="Activating enzymes of the ubiquitin-like proteins"/>
    <property type="match status" value="1"/>
</dbReference>
<name>A0AA42XFQ9_ACIJO</name>
<dbReference type="Gene3D" id="3.40.50.720">
    <property type="entry name" value="NAD(P)-binding Rossmann-like Domain"/>
    <property type="match status" value="1"/>
</dbReference>
<dbReference type="RefSeq" id="WP_279693656.1">
    <property type="nucleotide sequence ID" value="NZ_JAOCCI010000081.1"/>
</dbReference>
<dbReference type="PANTHER" id="PTHR43267">
    <property type="entry name" value="TRNA THREONYLCARBAMOYLADENOSINE DEHYDRATASE"/>
    <property type="match status" value="1"/>
</dbReference>